<evidence type="ECO:0008006" key="3">
    <source>
        <dbReference type="Google" id="ProtNLM"/>
    </source>
</evidence>
<protein>
    <recommendedName>
        <fullName evidence="3">DUF2262 domain-containing protein</fullName>
    </recommendedName>
</protein>
<sequence length="146" mass="16744">MDEVETCSLGTFTYKKCYWVGEINNEGNKIQVTISDANKDLPRCENALKRVLNNLDQYISTSIQDAIDQETVGSWLGESEEYSEEELEEADTVGFFKKEFDVELYLRVDENEEEFILTLNNKRDALGGHGWAVTFENDNIIDSLLQ</sequence>
<proteinExistence type="predicted"/>
<dbReference type="AlphaFoldDB" id="A0AAW2Z3E7"/>
<organism evidence="1 2">
    <name type="scientific">Acrasis kona</name>
    <dbReference type="NCBI Taxonomy" id="1008807"/>
    <lineage>
        <taxon>Eukaryota</taxon>
        <taxon>Discoba</taxon>
        <taxon>Heterolobosea</taxon>
        <taxon>Tetramitia</taxon>
        <taxon>Eutetramitia</taxon>
        <taxon>Acrasidae</taxon>
        <taxon>Acrasis</taxon>
    </lineage>
</organism>
<gene>
    <name evidence="1" type="ORF">AKO1_014013</name>
</gene>
<accession>A0AAW2Z3E7</accession>
<dbReference type="Proteomes" id="UP001431209">
    <property type="component" value="Unassembled WGS sequence"/>
</dbReference>
<evidence type="ECO:0000313" key="1">
    <source>
        <dbReference type="EMBL" id="KAL0483829.1"/>
    </source>
</evidence>
<reference evidence="1 2" key="1">
    <citation type="submission" date="2024-03" db="EMBL/GenBank/DDBJ databases">
        <title>The Acrasis kona genome and developmental transcriptomes reveal deep origins of eukaryotic multicellular pathways.</title>
        <authorList>
            <person name="Sheikh S."/>
            <person name="Fu C.-J."/>
            <person name="Brown M.W."/>
            <person name="Baldauf S.L."/>
        </authorList>
    </citation>
    <scope>NUCLEOTIDE SEQUENCE [LARGE SCALE GENOMIC DNA]</scope>
    <source>
        <strain evidence="1 2">ATCC MYA-3509</strain>
    </source>
</reference>
<evidence type="ECO:0000313" key="2">
    <source>
        <dbReference type="Proteomes" id="UP001431209"/>
    </source>
</evidence>
<keyword evidence="2" id="KW-1185">Reference proteome</keyword>
<name>A0AAW2Z3E7_9EUKA</name>
<dbReference type="EMBL" id="JAOPGA020000995">
    <property type="protein sequence ID" value="KAL0483829.1"/>
    <property type="molecule type" value="Genomic_DNA"/>
</dbReference>
<comment type="caution">
    <text evidence="1">The sequence shown here is derived from an EMBL/GenBank/DDBJ whole genome shotgun (WGS) entry which is preliminary data.</text>
</comment>